<reference evidence="1" key="1">
    <citation type="journal article" date="2018" name="Nat. Genet.">
        <title>Extensive intraspecific gene order and gene structural variations between Mo17 and other maize genomes.</title>
        <authorList>
            <person name="Sun S."/>
            <person name="Zhou Y."/>
            <person name="Chen J."/>
            <person name="Shi J."/>
            <person name="Zhao H."/>
            <person name="Zhao H."/>
            <person name="Song W."/>
            <person name="Zhang M."/>
            <person name="Cui Y."/>
            <person name="Dong X."/>
            <person name="Liu H."/>
            <person name="Ma X."/>
            <person name="Jiao Y."/>
            <person name="Wang B."/>
            <person name="Wei X."/>
            <person name="Stein J.C."/>
            <person name="Glaubitz J.C."/>
            <person name="Lu F."/>
            <person name="Yu G."/>
            <person name="Liang C."/>
            <person name="Fengler K."/>
            <person name="Li B."/>
            <person name="Rafalski A."/>
            <person name="Schnable P.S."/>
            <person name="Ware D.H."/>
            <person name="Buckler E.S."/>
            <person name="Lai J."/>
        </authorList>
    </citation>
    <scope>NUCLEOTIDE SEQUENCE [LARGE SCALE GENOMIC DNA]</scope>
    <source>
        <tissue evidence="1">Seedling</tissue>
    </source>
</reference>
<organism evidence="1">
    <name type="scientific">Zea mays</name>
    <name type="common">Maize</name>
    <dbReference type="NCBI Taxonomy" id="4577"/>
    <lineage>
        <taxon>Eukaryota</taxon>
        <taxon>Viridiplantae</taxon>
        <taxon>Streptophyta</taxon>
        <taxon>Embryophyta</taxon>
        <taxon>Tracheophyta</taxon>
        <taxon>Spermatophyta</taxon>
        <taxon>Magnoliopsida</taxon>
        <taxon>Liliopsida</taxon>
        <taxon>Poales</taxon>
        <taxon>Poaceae</taxon>
        <taxon>PACMAD clade</taxon>
        <taxon>Panicoideae</taxon>
        <taxon>Andropogonodae</taxon>
        <taxon>Andropogoneae</taxon>
        <taxon>Tripsacinae</taxon>
        <taxon>Zea</taxon>
    </lineage>
</organism>
<name>A0A3L6G7C8_MAIZE</name>
<comment type="caution">
    <text evidence="1">The sequence shown here is derived from an EMBL/GenBank/DDBJ whole genome shotgun (WGS) entry which is preliminary data.</text>
</comment>
<gene>
    <name evidence="1" type="ORF">Zm00014a_009254</name>
</gene>
<dbReference type="Proteomes" id="UP000251960">
    <property type="component" value="Chromosome 10"/>
</dbReference>
<dbReference type="AlphaFoldDB" id="A0A3L6G7C8"/>
<evidence type="ECO:0000313" key="1">
    <source>
        <dbReference type="EMBL" id="PWZ44483.1"/>
    </source>
</evidence>
<accession>A0A3L6G7C8</accession>
<proteinExistence type="predicted"/>
<sequence>DSTATTKQFSLKQVVVGYS</sequence>
<feature type="non-terminal residue" evidence="1">
    <location>
        <position position="1"/>
    </location>
</feature>
<dbReference type="EMBL" id="NCVQ01000002">
    <property type="protein sequence ID" value="PWZ44483.1"/>
    <property type="molecule type" value="Genomic_DNA"/>
</dbReference>
<protein>
    <submittedName>
        <fullName evidence="1">Uncharacterized protein</fullName>
    </submittedName>
</protein>